<sequence length="635" mass="74819">MMYDLEFPKNKLLKRLKKNTRLYASFLEIIEVAKYLLTKYSVNFPKYSDHSIFHSFTTIEYIELLLDRKNINTLNEDELYILLSSSLLHDIGMCIEINEIKELIGKKEFKKLVELYKKDGDADFIREIHHEISYYFILKNFETLKIIDEDYAEVIALIAKAHRKEKIDNFDVYEIKKTVSSGKDFVCMPYLACLVRLADDLDITNRRTPEIIYKYYYPDEERGKLEFEKHRSTRKVSRVDIYIKIKAKTDSQETYNALKQMIQKIEKTLNYCQKVIHKIGSFNNKEYKLTPSIVEDEIKTEGFIPKDINFSYNNEFIFRSFFSESLYPKSKYVIREIMQNAIDACRLRKTIDGDTYEPKIKVESDGKYIKFIDNGIGIDEFEIKHYFSKIGESFFNNNRIVPEFESIGKFGIGVLSNFLICDWFEVETKKASKEPLNFRIDKISNINFLFYEETSDIKQGTTIKIPINFLYPEIFNVLSLHKIIEDFFVNLEIPVWLKATSAVGNYDAFLKFHPNFQKQDLDKVIRKIPFPIDKTPREINIKELSFNDEDLEGSLYIIYSVDKKDNFKDLTKYNDGVSIRLFSKGLRIQKITSKNLYTLGGFLNFKKKSNLNLNKSQILPFSKVNGTLQKCEIQY</sequence>
<comment type="caution">
    <text evidence="2">The sequence shown here is derived from an EMBL/GenBank/DDBJ whole genome shotgun (WGS) entry which is preliminary data.</text>
</comment>
<protein>
    <recommendedName>
        <fullName evidence="1">HD-CE domain-containing protein</fullName>
    </recommendedName>
</protein>
<dbReference type="Pfam" id="PF13589">
    <property type="entry name" value="HATPase_c_3"/>
    <property type="match status" value="1"/>
</dbReference>
<dbReference type="SUPFAM" id="SSF109604">
    <property type="entry name" value="HD-domain/PDEase-like"/>
    <property type="match status" value="1"/>
</dbReference>
<feature type="domain" description="HD-CE" evidence="1">
    <location>
        <begin position="44"/>
        <end position="273"/>
    </location>
</feature>
<organism evidence="2">
    <name type="scientific">marine sediment metagenome</name>
    <dbReference type="NCBI Taxonomy" id="412755"/>
    <lineage>
        <taxon>unclassified sequences</taxon>
        <taxon>metagenomes</taxon>
        <taxon>ecological metagenomes</taxon>
    </lineage>
</organism>
<reference evidence="2" key="1">
    <citation type="journal article" date="2015" name="Nature">
        <title>Complex archaea that bridge the gap between prokaryotes and eukaryotes.</title>
        <authorList>
            <person name="Spang A."/>
            <person name="Saw J.H."/>
            <person name="Jorgensen S.L."/>
            <person name="Zaremba-Niedzwiedzka K."/>
            <person name="Martijn J."/>
            <person name="Lind A.E."/>
            <person name="van Eijk R."/>
            <person name="Schleper C."/>
            <person name="Guy L."/>
            <person name="Ettema T.J."/>
        </authorList>
    </citation>
    <scope>NUCLEOTIDE SEQUENCE</scope>
</reference>
<gene>
    <name evidence="2" type="ORF">LCGC14_2065180</name>
</gene>
<dbReference type="InterPro" id="IPR056471">
    <property type="entry name" value="HD-CE"/>
</dbReference>
<name>A0A0F9GYI3_9ZZZZ</name>
<dbReference type="Gene3D" id="3.30.565.10">
    <property type="entry name" value="Histidine kinase-like ATPase, C-terminal domain"/>
    <property type="match status" value="1"/>
</dbReference>
<dbReference type="SUPFAM" id="SSF55874">
    <property type="entry name" value="ATPase domain of HSP90 chaperone/DNA topoisomerase II/histidine kinase"/>
    <property type="match status" value="1"/>
</dbReference>
<proteinExistence type="predicted"/>
<dbReference type="EMBL" id="LAZR01024661">
    <property type="protein sequence ID" value="KKL74410.1"/>
    <property type="molecule type" value="Genomic_DNA"/>
</dbReference>
<evidence type="ECO:0000313" key="2">
    <source>
        <dbReference type="EMBL" id="KKL74410.1"/>
    </source>
</evidence>
<dbReference type="AlphaFoldDB" id="A0A0F9GYI3"/>
<accession>A0A0F9GYI3</accession>
<dbReference type="Pfam" id="PF24391">
    <property type="entry name" value="HD-CE"/>
    <property type="match status" value="1"/>
</dbReference>
<evidence type="ECO:0000259" key="1">
    <source>
        <dbReference type="Pfam" id="PF24391"/>
    </source>
</evidence>
<dbReference type="InterPro" id="IPR036890">
    <property type="entry name" value="HATPase_C_sf"/>
</dbReference>
<dbReference type="Gene3D" id="1.10.3210.10">
    <property type="entry name" value="Hypothetical protein af1432"/>
    <property type="match status" value="1"/>
</dbReference>